<dbReference type="EMBL" id="JBHSGL010000015">
    <property type="protein sequence ID" value="MFC4714208.1"/>
    <property type="molecule type" value="Genomic_DNA"/>
</dbReference>
<name>A0ABV9MI08_9BACL</name>
<evidence type="ECO:0000313" key="3">
    <source>
        <dbReference type="Proteomes" id="UP001595932"/>
    </source>
</evidence>
<keyword evidence="1" id="KW-0472">Membrane</keyword>
<organism evidence="2 3">
    <name type="scientific">Planococcus dechangensis</name>
    <dbReference type="NCBI Taxonomy" id="1176255"/>
    <lineage>
        <taxon>Bacteria</taxon>
        <taxon>Bacillati</taxon>
        <taxon>Bacillota</taxon>
        <taxon>Bacilli</taxon>
        <taxon>Bacillales</taxon>
        <taxon>Caryophanaceae</taxon>
        <taxon>Planococcus</taxon>
    </lineage>
</organism>
<comment type="caution">
    <text evidence="2">The sequence shown here is derived from an EMBL/GenBank/DDBJ whole genome shotgun (WGS) entry which is preliminary data.</text>
</comment>
<reference evidence="3" key="1">
    <citation type="journal article" date="2019" name="Int. J. Syst. Evol. Microbiol.">
        <title>The Global Catalogue of Microorganisms (GCM) 10K type strain sequencing project: providing services to taxonomists for standard genome sequencing and annotation.</title>
        <authorList>
            <consortium name="The Broad Institute Genomics Platform"/>
            <consortium name="The Broad Institute Genome Sequencing Center for Infectious Disease"/>
            <person name="Wu L."/>
            <person name="Ma J."/>
        </authorList>
    </citation>
    <scope>NUCLEOTIDE SEQUENCE [LARGE SCALE GENOMIC DNA]</scope>
    <source>
        <strain evidence="3">CGMCC 1.12151</strain>
    </source>
</reference>
<evidence type="ECO:0000256" key="1">
    <source>
        <dbReference type="SAM" id="Phobius"/>
    </source>
</evidence>
<feature type="transmembrane region" description="Helical" evidence="1">
    <location>
        <begin position="138"/>
        <end position="157"/>
    </location>
</feature>
<dbReference type="InterPro" id="IPR009339">
    <property type="entry name" value="DUF998"/>
</dbReference>
<keyword evidence="1" id="KW-1133">Transmembrane helix</keyword>
<feature type="transmembrane region" description="Helical" evidence="1">
    <location>
        <begin position="73"/>
        <end position="92"/>
    </location>
</feature>
<dbReference type="RefSeq" id="WP_377279933.1">
    <property type="nucleotide sequence ID" value="NZ_JBHSGL010000015.1"/>
</dbReference>
<sequence length="193" mass="21338">MNKTITLSLFTYIFFIIISTGLAFFSFEGYSILSNTTSHLGAQGSPHSWLMNIIFIALGATTIWVTCQSKIRYHQIIGAAFGLSLIMTAFFHHAPLIDAVQTDPFQDGVHSFFANATGFSFTLLAMGHGFISCGMQRYVAFGMAAVAIIISIGMMAFPDIMGLLQRIMFLSAFGWLFFYMKPPENKQVGSRPD</sequence>
<protein>
    <submittedName>
        <fullName evidence="2">DUF998 domain-containing protein</fullName>
    </submittedName>
</protein>
<accession>A0ABV9MI08</accession>
<feature type="transmembrane region" description="Helical" evidence="1">
    <location>
        <begin position="112"/>
        <end position="131"/>
    </location>
</feature>
<evidence type="ECO:0000313" key="2">
    <source>
        <dbReference type="EMBL" id="MFC4714208.1"/>
    </source>
</evidence>
<feature type="transmembrane region" description="Helical" evidence="1">
    <location>
        <begin position="163"/>
        <end position="180"/>
    </location>
</feature>
<feature type="transmembrane region" description="Helical" evidence="1">
    <location>
        <begin position="7"/>
        <end position="27"/>
    </location>
</feature>
<proteinExistence type="predicted"/>
<dbReference type="Pfam" id="PF06197">
    <property type="entry name" value="DUF998"/>
    <property type="match status" value="1"/>
</dbReference>
<keyword evidence="1" id="KW-0812">Transmembrane</keyword>
<gene>
    <name evidence="2" type="ORF">ACFO5U_15265</name>
</gene>
<feature type="transmembrane region" description="Helical" evidence="1">
    <location>
        <begin position="47"/>
        <end position="66"/>
    </location>
</feature>
<dbReference type="Proteomes" id="UP001595932">
    <property type="component" value="Unassembled WGS sequence"/>
</dbReference>
<keyword evidence="3" id="KW-1185">Reference proteome</keyword>